<dbReference type="AlphaFoldDB" id="A0A3B3RFC7"/>
<evidence type="ECO:0000256" key="1">
    <source>
        <dbReference type="ARBA" id="ARBA00007936"/>
    </source>
</evidence>
<dbReference type="Gene3D" id="2.80.10.50">
    <property type="match status" value="1"/>
</dbReference>
<accession>A0A3B3RFC7</accession>
<reference evidence="4" key="2">
    <citation type="submission" date="2025-09" db="UniProtKB">
        <authorList>
            <consortium name="Ensembl"/>
        </authorList>
    </citation>
    <scope>IDENTIFICATION</scope>
</reference>
<dbReference type="CDD" id="cd23305">
    <property type="entry name" value="beta-trefoil_FGF3-like"/>
    <property type="match status" value="1"/>
</dbReference>
<dbReference type="SMART" id="SM00442">
    <property type="entry name" value="FGF"/>
    <property type="match status" value="1"/>
</dbReference>
<dbReference type="Proteomes" id="UP000261540">
    <property type="component" value="Unplaced"/>
</dbReference>
<keyword evidence="5" id="KW-1185">Reference proteome</keyword>
<dbReference type="InterPro" id="IPR008996">
    <property type="entry name" value="IL1/FGF"/>
</dbReference>
<dbReference type="Ensembl" id="ENSPKIT00000041543.1">
    <property type="protein sequence ID" value="ENSPKIP00000017038.1"/>
    <property type="gene ID" value="ENSPKIG00000003013.1"/>
</dbReference>
<dbReference type="PRINTS" id="PR00263">
    <property type="entry name" value="HBGFFGF"/>
</dbReference>
<evidence type="ECO:0000313" key="4">
    <source>
        <dbReference type="Ensembl" id="ENSPKIP00000017038.1"/>
    </source>
</evidence>
<organism evidence="4 5">
    <name type="scientific">Paramormyrops kingsleyae</name>
    <dbReference type="NCBI Taxonomy" id="1676925"/>
    <lineage>
        <taxon>Eukaryota</taxon>
        <taxon>Metazoa</taxon>
        <taxon>Chordata</taxon>
        <taxon>Craniata</taxon>
        <taxon>Vertebrata</taxon>
        <taxon>Euteleostomi</taxon>
        <taxon>Actinopterygii</taxon>
        <taxon>Neopterygii</taxon>
        <taxon>Teleostei</taxon>
        <taxon>Osteoglossocephala</taxon>
        <taxon>Osteoglossomorpha</taxon>
        <taxon>Osteoglossiformes</taxon>
        <taxon>Mormyridae</taxon>
        <taxon>Paramormyrops</taxon>
    </lineage>
</organism>
<dbReference type="GO" id="GO:0008083">
    <property type="term" value="F:growth factor activity"/>
    <property type="evidence" value="ECO:0007669"/>
    <property type="project" value="InterPro"/>
</dbReference>
<name>A0A3B3RFC7_9TELE</name>
<dbReference type="STRING" id="1676925.ENSPKIP00000017038"/>
<comment type="similarity">
    <text evidence="1 2">Belongs to the heparin-binding growth factors family.</text>
</comment>
<feature type="region of interest" description="Disordered" evidence="3">
    <location>
        <begin position="1"/>
        <end position="20"/>
    </location>
</feature>
<evidence type="ECO:0000256" key="2">
    <source>
        <dbReference type="RuleBase" id="RU049442"/>
    </source>
</evidence>
<evidence type="ECO:0000256" key="3">
    <source>
        <dbReference type="SAM" id="MobiDB-lite"/>
    </source>
</evidence>
<dbReference type="GeneTree" id="ENSGT00940000158449"/>
<proteinExistence type="inferred from homology"/>
<dbReference type="PANTHER" id="PTHR11486">
    <property type="entry name" value="FIBROBLAST GROWTH FACTOR"/>
    <property type="match status" value="1"/>
</dbReference>
<dbReference type="PRINTS" id="PR00262">
    <property type="entry name" value="IL1HBGF"/>
</dbReference>
<dbReference type="SUPFAM" id="SSF50353">
    <property type="entry name" value="Cytokine"/>
    <property type="match status" value="1"/>
</dbReference>
<protein>
    <recommendedName>
        <fullName evidence="2">Fibroblast growth factor</fullName>
        <shortName evidence="2">FGF</shortName>
    </recommendedName>
</protein>
<dbReference type="InterPro" id="IPR002209">
    <property type="entry name" value="Fibroblast_GF_fam"/>
</dbReference>
<evidence type="ECO:0000313" key="5">
    <source>
        <dbReference type="Proteomes" id="UP000261540"/>
    </source>
</evidence>
<sequence length="204" mass="22737">THGGWSCGMKKRPACSRGPAGVAEWRPPLGLYRPQYVPPTGTSHPFRGLAQKQLLYCRVGIGYHLQILPNGNIGGVHEPTEYCRFCWLKVFSMQWGVVGIKGLKSNLYLCMSSAGIAWGSEHFMAECLFREDMEEDHYTTYASASHPGLYLALSHNGQAKRGNTVQKENPCAHFLPQVKDPQAFPEYLPTAHTRFCCPHLLSSV</sequence>
<dbReference type="Pfam" id="PF00167">
    <property type="entry name" value="FGF"/>
    <property type="match status" value="1"/>
</dbReference>
<reference evidence="4" key="1">
    <citation type="submission" date="2025-08" db="UniProtKB">
        <authorList>
            <consortium name="Ensembl"/>
        </authorList>
    </citation>
    <scope>IDENTIFICATION</scope>
</reference>